<dbReference type="Gene3D" id="3.30.70.790">
    <property type="entry name" value="UreE, C-terminal domain"/>
    <property type="match status" value="1"/>
</dbReference>
<gene>
    <name evidence="5 7" type="primary">ureE</name>
    <name evidence="7" type="ORF">ACFPO9_02885</name>
</gene>
<dbReference type="InterPro" id="IPR036118">
    <property type="entry name" value="UreE_N_sf"/>
</dbReference>
<comment type="caution">
    <text evidence="7">The sequence shown here is derived from an EMBL/GenBank/DDBJ whole genome shotgun (WGS) entry which is preliminary data.</text>
</comment>
<keyword evidence="3 5" id="KW-0533">Nickel</keyword>
<accession>A0ABW0RUZ4</accession>
<evidence type="ECO:0000256" key="1">
    <source>
        <dbReference type="ARBA" id="ARBA00004496"/>
    </source>
</evidence>
<dbReference type="InterPro" id="IPR007864">
    <property type="entry name" value="UreE_C_dom"/>
</dbReference>
<organism evidence="7 8">
    <name type="scientific">Massilia aerilata</name>
    <dbReference type="NCBI Taxonomy" id="453817"/>
    <lineage>
        <taxon>Bacteria</taxon>
        <taxon>Pseudomonadati</taxon>
        <taxon>Pseudomonadota</taxon>
        <taxon>Betaproteobacteria</taxon>
        <taxon>Burkholderiales</taxon>
        <taxon>Oxalobacteraceae</taxon>
        <taxon>Telluria group</taxon>
        <taxon>Massilia</taxon>
    </lineage>
</organism>
<dbReference type="InterPro" id="IPR012406">
    <property type="entry name" value="UreE"/>
</dbReference>
<dbReference type="CDD" id="cd00571">
    <property type="entry name" value="UreE"/>
    <property type="match status" value="1"/>
</dbReference>
<name>A0ABW0RUZ4_9BURK</name>
<evidence type="ECO:0000256" key="3">
    <source>
        <dbReference type="ARBA" id="ARBA00022596"/>
    </source>
</evidence>
<dbReference type="SUPFAM" id="SSF69737">
    <property type="entry name" value="Urease metallochaperone UreE, C-terminal domain"/>
    <property type="match status" value="1"/>
</dbReference>
<comment type="function">
    <text evidence="5">Involved in urease metallocenter assembly. Binds nickel. Probably functions as a nickel donor during metallocenter assembly.</text>
</comment>
<sequence length="187" mass="19861">MMSLHTKVARDHAPPGAAVDALMVLTWDQRARCRQRGRLASGEEVALFLARGTVLRDGDLLSGEGGRIVRVVAAPEPTYLVRCVDAAMLARCAYHLGNRHTQTQVGPGWLRIRVDPVLKEMVLGLGAQVDEELAKFEPEAGAYAGGHAHAHGHAHPAGGLLAPVPVRQKIHRPDSVACASAAGAENP</sequence>
<evidence type="ECO:0000313" key="7">
    <source>
        <dbReference type="EMBL" id="MFC5547460.1"/>
    </source>
</evidence>
<proteinExistence type="inferred from homology"/>
<dbReference type="SMART" id="SM00988">
    <property type="entry name" value="UreE_N"/>
    <property type="match status" value="1"/>
</dbReference>
<evidence type="ECO:0000259" key="6">
    <source>
        <dbReference type="SMART" id="SM00988"/>
    </source>
</evidence>
<dbReference type="NCBIfam" id="NF009751">
    <property type="entry name" value="PRK13261.1-1"/>
    <property type="match status" value="1"/>
</dbReference>
<comment type="subcellular location">
    <subcellularLocation>
        <location evidence="1 5">Cytoplasm</location>
    </subcellularLocation>
</comment>
<dbReference type="Pfam" id="PF05194">
    <property type="entry name" value="UreE_C"/>
    <property type="match status" value="1"/>
</dbReference>
<feature type="domain" description="UreE urease accessory N-terminal" evidence="6">
    <location>
        <begin position="7"/>
        <end position="69"/>
    </location>
</feature>
<dbReference type="SUPFAM" id="SSF69287">
    <property type="entry name" value="Urease metallochaperone UreE, N-terminal domain"/>
    <property type="match status" value="1"/>
</dbReference>
<dbReference type="InterPro" id="IPR004029">
    <property type="entry name" value="UreE_N"/>
</dbReference>
<dbReference type="HAMAP" id="MF_00822">
    <property type="entry name" value="UreE"/>
    <property type="match status" value="1"/>
</dbReference>
<comment type="similarity">
    <text evidence="5">Belongs to the UreE family.</text>
</comment>
<keyword evidence="2 5" id="KW-0963">Cytoplasm</keyword>
<evidence type="ECO:0000313" key="8">
    <source>
        <dbReference type="Proteomes" id="UP001596086"/>
    </source>
</evidence>
<dbReference type="RefSeq" id="WP_379766777.1">
    <property type="nucleotide sequence ID" value="NZ_JBHSMZ010000001.1"/>
</dbReference>
<dbReference type="Gene3D" id="2.60.260.20">
    <property type="entry name" value="Urease metallochaperone UreE, N-terminal domain"/>
    <property type="match status" value="1"/>
</dbReference>
<dbReference type="EMBL" id="JBHSMZ010000001">
    <property type="protein sequence ID" value="MFC5547460.1"/>
    <property type="molecule type" value="Genomic_DNA"/>
</dbReference>
<dbReference type="Proteomes" id="UP001596086">
    <property type="component" value="Unassembled WGS sequence"/>
</dbReference>
<evidence type="ECO:0000256" key="5">
    <source>
        <dbReference type="HAMAP-Rule" id="MF_00822"/>
    </source>
</evidence>
<protein>
    <recommendedName>
        <fullName evidence="5">Urease accessory protein UreE</fullName>
    </recommendedName>
</protein>
<keyword evidence="8" id="KW-1185">Reference proteome</keyword>
<evidence type="ECO:0000256" key="2">
    <source>
        <dbReference type="ARBA" id="ARBA00022490"/>
    </source>
</evidence>
<dbReference type="Pfam" id="PF02814">
    <property type="entry name" value="UreE_N"/>
    <property type="match status" value="1"/>
</dbReference>
<reference evidence="8" key="1">
    <citation type="journal article" date="2019" name="Int. J. Syst. Evol. Microbiol.">
        <title>The Global Catalogue of Microorganisms (GCM) 10K type strain sequencing project: providing services to taxonomists for standard genome sequencing and annotation.</title>
        <authorList>
            <consortium name="The Broad Institute Genomics Platform"/>
            <consortium name="The Broad Institute Genome Sequencing Center for Infectious Disease"/>
            <person name="Wu L."/>
            <person name="Ma J."/>
        </authorList>
    </citation>
    <scope>NUCLEOTIDE SEQUENCE [LARGE SCALE GENOMIC DNA]</scope>
    <source>
        <strain evidence="8">CGMCC 4.5798</strain>
    </source>
</reference>
<keyword evidence="4 5" id="KW-0143">Chaperone</keyword>
<evidence type="ECO:0000256" key="4">
    <source>
        <dbReference type="ARBA" id="ARBA00023186"/>
    </source>
</evidence>